<proteinExistence type="predicted"/>
<evidence type="ECO:0000313" key="1">
    <source>
        <dbReference type="EMBL" id="KAI3772269.1"/>
    </source>
</evidence>
<reference evidence="2" key="1">
    <citation type="journal article" date="2022" name="Mol. Ecol. Resour.">
        <title>The genomes of chicory, endive, great burdock and yacon provide insights into Asteraceae palaeo-polyploidization history and plant inulin production.</title>
        <authorList>
            <person name="Fan W."/>
            <person name="Wang S."/>
            <person name="Wang H."/>
            <person name="Wang A."/>
            <person name="Jiang F."/>
            <person name="Liu H."/>
            <person name="Zhao H."/>
            <person name="Xu D."/>
            <person name="Zhang Y."/>
        </authorList>
    </citation>
    <scope>NUCLEOTIDE SEQUENCE [LARGE SCALE GENOMIC DNA]</scope>
    <source>
        <strain evidence="2">cv. Niubang</strain>
    </source>
</reference>
<reference evidence="1 2" key="2">
    <citation type="journal article" date="2022" name="Mol. Ecol. Resour.">
        <title>The genomes of chicory, endive, great burdock and yacon provide insights into Asteraceae paleo-polyploidization history and plant inulin production.</title>
        <authorList>
            <person name="Fan W."/>
            <person name="Wang S."/>
            <person name="Wang H."/>
            <person name="Wang A."/>
            <person name="Jiang F."/>
            <person name="Liu H."/>
            <person name="Zhao H."/>
            <person name="Xu D."/>
            <person name="Zhang Y."/>
        </authorList>
    </citation>
    <scope>NUCLEOTIDE SEQUENCE [LARGE SCALE GENOMIC DNA]</scope>
    <source>
        <strain evidence="2">cv. Niubang</strain>
    </source>
</reference>
<accession>A0ACB9FLQ2</accession>
<gene>
    <name evidence="1" type="ORF">L6452_03451</name>
</gene>
<comment type="caution">
    <text evidence="1">The sequence shown here is derived from an EMBL/GenBank/DDBJ whole genome shotgun (WGS) entry which is preliminary data.</text>
</comment>
<sequence length="673" mass="74843">MGDPTSNHATLRNKFELEKWHRSYADFRSKVVKSLPEMEKVSPSNCSEKQKELHMEEIVKHMKHLPSYLERGKPVQDQALSFGVMDWGRLEKWQHLHHKQGIVRSNKCSPSSSNSSSLFSTDGSSPLSGRGQSCSPIRQKVHRVTLQSHFKASPKEDSTPQVKSCSGNLDKFQDFKNSRSQCKSLLEVGSCHTPPSSLASKGKLKIRDESVNELRNVQDPSFRTCNDDHPEKHKNAPGSTQTNGNTFQSGSINSKSSQMELDSARNRNSPSSKKTPERKRPTGSSKSSDLKTSNTAVSKPRNTSPLRRFSFSLSTSSKSAAPKSATERVGSPVSQNSTKDSNRAHSSPLRRLLDPIFPAKARQFAETSDEDSRTKAKKKLDFRNSKEIRVDDLSSSKKQALFQTAFKNGRLLFTFAVENNKDVLAATVTSLSSSGKDDNKNWLYTFFTVNEVKKKNVSWLSQGTKNKDHGYVSNVTAQMKVSNPLSSQCDTREFVLFSVNPNVQPEEELEAIVVKFSRKGNREDNQESFSTTVILPGGSHGVPSKGEPSPLIDRWQSGGACDCGGWDMGCRLRTLSNQVQSSGSRSNKVHTTAGQFELFFQGEVGNKRATFSLAPLKEGIFSVEYSSLLSPLQAFSICISVVECRKTSQHTELRTHVREEVLLTYTPTTPCKW</sequence>
<protein>
    <submittedName>
        <fullName evidence="1">Uncharacterized protein</fullName>
    </submittedName>
</protein>
<organism evidence="1 2">
    <name type="scientific">Arctium lappa</name>
    <name type="common">Greater burdock</name>
    <name type="synonym">Lappa major</name>
    <dbReference type="NCBI Taxonomy" id="4217"/>
    <lineage>
        <taxon>Eukaryota</taxon>
        <taxon>Viridiplantae</taxon>
        <taxon>Streptophyta</taxon>
        <taxon>Embryophyta</taxon>
        <taxon>Tracheophyta</taxon>
        <taxon>Spermatophyta</taxon>
        <taxon>Magnoliopsida</taxon>
        <taxon>eudicotyledons</taxon>
        <taxon>Gunneridae</taxon>
        <taxon>Pentapetalae</taxon>
        <taxon>asterids</taxon>
        <taxon>campanulids</taxon>
        <taxon>Asterales</taxon>
        <taxon>Asteraceae</taxon>
        <taxon>Carduoideae</taxon>
        <taxon>Cardueae</taxon>
        <taxon>Arctiinae</taxon>
        <taxon>Arctium</taxon>
    </lineage>
</organism>
<dbReference type="EMBL" id="CM042047">
    <property type="protein sequence ID" value="KAI3772269.1"/>
    <property type="molecule type" value="Genomic_DNA"/>
</dbReference>
<evidence type="ECO:0000313" key="2">
    <source>
        <dbReference type="Proteomes" id="UP001055879"/>
    </source>
</evidence>
<keyword evidence="2" id="KW-1185">Reference proteome</keyword>
<name>A0ACB9FLQ2_ARCLA</name>
<dbReference type="Proteomes" id="UP001055879">
    <property type="component" value="Linkage Group LG01"/>
</dbReference>